<evidence type="ECO:0000313" key="15">
    <source>
        <dbReference type="EMBL" id="GAB35626.1"/>
    </source>
</evidence>
<dbReference type="EC" id="2.7.13.3" evidence="3"/>
<evidence type="ECO:0000259" key="13">
    <source>
        <dbReference type="PROSITE" id="PS50109"/>
    </source>
</evidence>
<keyword evidence="6 12" id="KW-0812">Transmembrane</keyword>
<feature type="region of interest" description="Disordered" evidence="11">
    <location>
        <begin position="475"/>
        <end position="494"/>
    </location>
</feature>
<dbReference type="Pfam" id="PF00512">
    <property type="entry name" value="HisKA"/>
    <property type="match status" value="1"/>
</dbReference>
<feature type="domain" description="HAMP" evidence="14">
    <location>
        <begin position="181"/>
        <end position="246"/>
    </location>
</feature>
<organism evidence="15 16">
    <name type="scientific">Gordonia otitidis (strain DSM 44809 / CCUG 52243 / JCM 12355 / NBRC 100426 / IFM 10032)</name>
    <dbReference type="NCBI Taxonomy" id="1108044"/>
    <lineage>
        <taxon>Bacteria</taxon>
        <taxon>Bacillati</taxon>
        <taxon>Actinomycetota</taxon>
        <taxon>Actinomycetes</taxon>
        <taxon>Mycobacteriales</taxon>
        <taxon>Gordoniaceae</taxon>
        <taxon>Gordonia</taxon>
    </lineage>
</organism>
<dbReference type="CDD" id="cd00082">
    <property type="entry name" value="HisKA"/>
    <property type="match status" value="1"/>
</dbReference>
<dbReference type="InterPro" id="IPR003594">
    <property type="entry name" value="HATPase_dom"/>
</dbReference>
<feature type="domain" description="Histidine kinase" evidence="13">
    <location>
        <begin position="254"/>
        <end position="472"/>
    </location>
</feature>
<dbReference type="InterPro" id="IPR036890">
    <property type="entry name" value="HATPase_C_sf"/>
</dbReference>
<dbReference type="SUPFAM" id="SSF55874">
    <property type="entry name" value="ATPase domain of HSP90 chaperone/DNA topoisomerase II/histidine kinase"/>
    <property type="match status" value="1"/>
</dbReference>
<comment type="catalytic activity">
    <reaction evidence="1">
        <text>ATP + protein L-histidine = ADP + protein N-phospho-L-histidine.</text>
        <dbReference type="EC" id="2.7.13.3"/>
    </reaction>
</comment>
<dbReference type="SMART" id="SM00387">
    <property type="entry name" value="HATPase_c"/>
    <property type="match status" value="1"/>
</dbReference>
<dbReference type="InterPro" id="IPR050428">
    <property type="entry name" value="TCS_sensor_his_kinase"/>
</dbReference>
<evidence type="ECO:0000313" key="16">
    <source>
        <dbReference type="Proteomes" id="UP000005038"/>
    </source>
</evidence>
<feature type="transmembrane region" description="Helical" evidence="12">
    <location>
        <begin position="157"/>
        <end position="184"/>
    </location>
</feature>
<keyword evidence="5" id="KW-0808">Transferase</keyword>
<keyword evidence="4" id="KW-0597">Phosphoprotein</keyword>
<dbReference type="InterPro" id="IPR036097">
    <property type="entry name" value="HisK_dim/P_sf"/>
</dbReference>
<dbReference type="PROSITE" id="PS50109">
    <property type="entry name" value="HIS_KIN"/>
    <property type="match status" value="1"/>
</dbReference>
<dbReference type="Pfam" id="PF02518">
    <property type="entry name" value="HATPase_c"/>
    <property type="match status" value="1"/>
</dbReference>
<reference evidence="15" key="1">
    <citation type="submission" date="2012-02" db="EMBL/GenBank/DDBJ databases">
        <title>Whole genome shotgun sequence of Gordonia otitidis NBRC 100426.</title>
        <authorList>
            <person name="Yoshida I."/>
            <person name="Hosoyama A."/>
            <person name="Tsuchikane K."/>
            <person name="Katsumata H."/>
            <person name="Yamazaki S."/>
            <person name="Fujita N."/>
        </authorList>
    </citation>
    <scope>NUCLEOTIDE SEQUENCE [LARGE SCALE GENOMIC DNA]</scope>
    <source>
        <strain evidence="15">NBRC 100426</strain>
    </source>
</reference>
<evidence type="ECO:0000256" key="9">
    <source>
        <dbReference type="ARBA" id="ARBA00023012"/>
    </source>
</evidence>
<dbReference type="SUPFAM" id="SSF47384">
    <property type="entry name" value="Homodimeric domain of signal transducing histidine kinase"/>
    <property type="match status" value="1"/>
</dbReference>
<evidence type="ECO:0000256" key="4">
    <source>
        <dbReference type="ARBA" id="ARBA00022553"/>
    </source>
</evidence>
<evidence type="ECO:0000256" key="1">
    <source>
        <dbReference type="ARBA" id="ARBA00000085"/>
    </source>
</evidence>
<evidence type="ECO:0000256" key="8">
    <source>
        <dbReference type="ARBA" id="ARBA00022989"/>
    </source>
</evidence>
<dbReference type="Proteomes" id="UP000005038">
    <property type="component" value="Unassembled WGS sequence"/>
</dbReference>
<dbReference type="InterPro" id="IPR003661">
    <property type="entry name" value="HisK_dim/P_dom"/>
</dbReference>
<accession>H5TQ68</accession>
<dbReference type="EMBL" id="BAFB01000170">
    <property type="protein sequence ID" value="GAB35626.1"/>
    <property type="molecule type" value="Genomic_DNA"/>
</dbReference>
<evidence type="ECO:0000256" key="2">
    <source>
        <dbReference type="ARBA" id="ARBA00004236"/>
    </source>
</evidence>
<dbReference type="CDD" id="cd00075">
    <property type="entry name" value="HATPase"/>
    <property type="match status" value="1"/>
</dbReference>
<gene>
    <name evidence="15" type="ORF">GOOTI_170_00930</name>
</gene>
<dbReference type="PANTHER" id="PTHR45436">
    <property type="entry name" value="SENSOR HISTIDINE KINASE YKOH"/>
    <property type="match status" value="1"/>
</dbReference>
<keyword evidence="9" id="KW-0902">Two-component regulatory system</keyword>
<comment type="subcellular location">
    <subcellularLocation>
        <location evidence="2">Cell membrane</location>
    </subcellularLocation>
</comment>
<keyword evidence="7 15" id="KW-0418">Kinase</keyword>
<evidence type="ECO:0000256" key="12">
    <source>
        <dbReference type="SAM" id="Phobius"/>
    </source>
</evidence>
<name>H5TQ68_GORO1</name>
<dbReference type="AlphaFoldDB" id="H5TQ68"/>
<protein>
    <recommendedName>
        <fullName evidence="3">histidine kinase</fullName>
        <ecNumber evidence="3">2.7.13.3</ecNumber>
    </recommendedName>
</protein>
<sequence>MRRRLLLVLAIIGAVSIAGFAVPLIEVSSQARTRQFVQQRDSDVTRFAALSNEYVTNGNSARIADEISAYHEVYGDSVLIVSTRGVPDLSVGPIDEEMRAAVARGLRNERSSELRHVAPWGPDSAVFVAPVGSGAQVNGTAVLRSSTAATRADIGRWWLLIVGGAVVVVLAFAALAVALSRWVLRPLADLSDAMTGLAAELPVIPATVSEKTNTTTAATRAGGPPEVRQLTDTFDGLVGAVLRSVEMQRQLVADTSHQLRNPLAALQFRLDIVESEIPDELSEDFATIGAETQRLQLILDKLLTLASAETPVLDSVRDEWCTAAAVLADRAEFWSVPVRERGARLTFHDELDDAATQARISEDALSQVIDVLVDNATRHAGPNPAITLSIRTVEDRPGRPLLEIEVADDGPGVADDDLPRLTERFFTRDAAHGTGLGLAIVDILVRGVGGNVEFGRSADGGLRVRVRVDSRLPATARSGDAADEIEDDRGGVGA</sequence>
<keyword evidence="16" id="KW-1185">Reference proteome</keyword>
<keyword evidence="8 12" id="KW-1133">Transmembrane helix</keyword>
<dbReference type="InterPro" id="IPR004358">
    <property type="entry name" value="Sig_transdc_His_kin-like_C"/>
</dbReference>
<dbReference type="Gene3D" id="1.10.287.130">
    <property type="match status" value="1"/>
</dbReference>
<keyword evidence="10 12" id="KW-0472">Membrane</keyword>
<comment type="caution">
    <text evidence="15">The sequence shown here is derived from an EMBL/GenBank/DDBJ whole genome shotgun (WGS) entry which is preliminary data.</text>
</comment>
<dbReference type="InterPro" id="IPR005467">
    <property type="entry name" value="His_kinase_dom"/>
</dbReference>
<dbReference type="PANTHER" id="PTHR45436:SF5">
    <property type="entry name" value="SENSOR HISTIDINE KINASE TRCS"/>
    <property type="match status" value="1"/>
</dbReference>
<dbReference type="PRINTS" id="PR00344">
    <property type="entry name" value="BCTRLSENSOR"/>
</dbReference>
<dbReference type="Gene3D" id="6.10.340.10">
    <property type="match status" value="1"/>
</dbReference>
<dbReference type="Gene3D" id="3.30.565.10">
    <property type="entry name" value="Histidine kinase-like ATPase, C-terminal domain"/>
    <property type="match status" value="1"/>
</dbReference>
<evidence type="ECO:0000259" key="14">
    <source>
        <dbReference type="PROSITE" id="PS50885"/>
    </source>
</evidence>
<dbReference type="OrthoDB" id="9786919at2"/>
<dbReference type="STRING" id="1108044.GOOTI_170_00930"/>
<dbReference type="GO" id="GO:0005886">
    <property type="term" value="C:plasma membrane"/>
    <property type="evidence" value="ECO:0007669"/>
    <property type="project" value="UniProtKB-SubCell"/>
</dbReference>
<evidence type="ECO:0000256" key="6">
    <source>
        <dbReference type="ARBA" id="ARBA00022692"/>
    </source>
</evidence>
<evidence type="ECO:0000256" key="7">
    <source>
        <dbReference type="ARBA" id="ARBA00022777"/>
    </source>
</evidence>
<dbReference type="InterPro" id="IPR003660">
    <property type="entry name" value="HAMP_dom"/>
</dbReference>
<dbReference type="RefSeq" id="WP_007239837.1">
    <property type="nucleotide sequence ID" value="NZ_BAFB01000170.1"/>
</dbReference>
<evidence type="ECO:0000256" key="11">
    <source>
        <dbReference type="SAM" id="MobiDB-lite"/>
    </source>
</evidence>
<dbReference type="GO" id="GO:0000155">
    <property type="term" value="F:phosphorelay sensor kinase activity"/>
    <property type="evidence" value="ECO:0007669"/>
    <property type="project" value="InterPro"/>
</dbReference>
<dbReference type="SMART" id="SM00388">
    <property type="entry name" value="HisKA"/>
    <property type="match status" value="1"/>
</dbReference>
<proteinExistence type="predicted"/>
<evidence type="ECO:0000256" key="10">
    <source>
        <dbReference type="ARBA" id="ARBA00023136"/>
    </source>
</evidence>
<evidence type="ECO:0000256" key="3">
    <source>
        <dbReference type="ARBA" id="ARBA00012438"/>
    </source>
</evidence>
<dbReference type="PROSITE" id="PS50885">
    <property type="entry name" value="HAMP"/>
    <property type="match status" value="1"/>
</dbReference>
<evidence type="ECO:0000256" key="5">
    <source>
        <dbReference type="ARBA" id="ARBA00022679"/>
    </source>
</evidence>